<dbReference type="EMBL" id="WIXE01006469">
    <property type="protein sequence ID" value="KAK5981265.1"/>
    <property type="molecule type" value="Genomic_DNA"/>
</dbReference>
<keyword evidence="12" id="KW-1185">Reference proteome</keyword>
<dbReference type="Pfam" id="PF21222">
    <property type="entry name" value="Lamp2_2nd"/>
    <property type="match status" value="1"/>
</dbReference>
<comment type="caution">
    <text evidence="11">The sequence shown here is derived from an EMBL/GenBank/DDBJ whole genome shotgun (WGS) entry which is preliminary data.</text>
</comment>
<evidence type="ECO:0000256" key="8">
    <source>
        <dbReference type="SAM" id="Phobius"/>
    </source>
</evidence>
<dbReference type="CDD" id="cd12087">
    <property type="entry name" value="TM_EGFR-like"/>
    <property type="match status" value="1"/>
</dbReference>
<dbReference type="PROSITE" id="PS51407">
    <property type="entry name" value="LAMP_3"/>
    <property type="match status" value="1"/>
</dbReference>
<evidence type="ECO:0000256" key="4">
    <source>
        <dbReference type="ARBA" id="ARBA00022989"/>
    </source>
</evidence>
<dbReference type="InterPro" id="IPR048524">
    <property type="entry name" value="Lamp2-like_TM"/>
</dbReference>
<feature type="transmembrane region" description="Helical" evidence="8">
    <location>
        <begin position="205"/>
        <end position="227"/>
    </location>
</feature>
<evidence type="ECO:0000256" key="2">
    <source>
        <dbReference type="ARBA" id="ARBA00022692"/>
    </source>
</evidence>
<reference evidence="11 12" key="1">
    <citation type="submission" date="2019-10" db="EMBL/GenBank/DDBJ databases">
        <title>Assembly and Annotation for the nematode Trichostrongylus colubriformis.</title>
        <authorList>
            <person name="Martin J."/>
        </authorList>
    </citation>
    <scope>NUCLEOTIDE SEQUENCE [LARGE SCALE GENOMIC DNA]</scope>
    <source>
        <strain evidence="11">G859</strain>
        <tissue evidence="11">Whole worm</tissue>
    </source>
</reference>
<accession>A0AAN8G184</accession>
<keyword evidence="4 8" id="KW-1133">Transmembrane helix</keyword>
<proteinExistence type="inferred from homology"/>
<organism evidence="11 12">
    <name type="scientific">Trichostrongylus colubriformis</name>
    <name type="common">Black scour worm</name>
    <dbReference type="NCBI Taxonomy" id="6319"/>
    <lineage>
        <taxon>Eukaryota</taxon>
        <taxon>Metazoa</taxon>
        <taxon>Ecdysozoa</taxon>
        <taxon>Nematoda</taxon>
        <taxon>Chromadorea</taxon>
        <taxon>Rhabditida</taxon>
        <taxon>Rhabditina</taxon>
        <taxon>Rhabditomorpha</taxon>
        <taxon>Strongyloidea</taxon>
        <taxon>Trichostrongylidae</taxon>
        <taxon>Trichostrongylus</taxon>
    </lineage>
</organism>
<dbReference type="GO" id="GO:0072594">
    <property type="term" value="P:establishment of protein localization to organelle"/>
    <property type="evidence" value="ECO:0007669"/>
    <property type="project" value="TreeGrafter"/>
</dbReference>
<evidence type="ECO:0000256" key="9">
    <source>
        <dbReference type="SAM" id="SignalP"/>
    </source>
</evidence>
<evidence type="ECO:0000256" key="5">
    <source>
        <dbReference type="ARBA" id="ARBA00023136"/>
    </source>
</evidence>
<dbReference type="InterPro" id="IPR002000">
    <property type="entry name" value="Lysosome-assoc_membr_glycop"/>
</dbReference>
<feature type="domain" description="Lysosome-associated membrane glycoprotein 2-like transmembrane" evidence="10">
    <location>
        <begin position="206"/>
        <end position="232"/>
    </location>
</feature>
<comment type="subcellular location">
    <subcellularLocation>
        <location evidence="1">Cell membrane</location>
        <topology evidence="1">Single-pass type I membrane protein</topology>
    </subcellularLocation>
    <subcellularLocation>
        <location evidence="7">Membrane</location>
        <topology evidence="7">Single-pass type I membrane protein</topology>
    </subcellularLocation>
</comment>
<feature type="signal peptide" evidence="9">
    <location>
        <begin position="1"/>
        <end position="18"/>
    </location>
</feature>
<dbReference type="PANTHER" id="PTHR11506">
    <property type="entry name" value="LYSOSOME-ASSOCIATED MEMBRANE GLYCOPROTEIN"/>
    <property type="match status" value="1"/>
</dbReference>
<evidence type="ECO:0000313" key="12">
    <source>
        <dbReference type="Proteomes" id="UP001331761"/>
    </source>
</evidence>
<name>A0AAN8G184_TRICO</name>
<feature type="chain" id="PRO_5043045511" evidence="9">
    <location>
        <begin position="19"/>
        <end position="276"/>
    </location>
</feature>
<comment type="similarity">
    <text evidence="7">Belongs to the LAMP family.</text>
</comment>
<dbReference type="GO" id="GO:0005765">
    <property type="term" value="C:lysosomal membrane"/>
    <property type="evidence" value="ECO:0007669"/>
    <property type="project" value="TreeGrafter"/>
</dbReference>
<keyword evidence="6" id="KW-0325">Glycoprotein</keyword>
<dbReference type="Proteomes" id="UP001331761">
    <property type="component" value="Unassembled WGS sequence"/>
</dbReference>
<evidence type="ECO:0000256" key="1">
    <source>
        <dbReference type="ARBA" id="ARBA00004251"/>
    </source>
</evidence>
<dbReference type="GO" id="GO:0031902">
    <property type="term" value="C:late endosome membrane"/>
    <property type="evidence" value="ECO:0007669"/>
    <property type="project" value="TreeGrafter"/>
</dbReference>
<dbReference type="PANTHER" id="PTHR11506:SF35">
    <property type="entry name" value="LYSOSOME-ASSOCIATED MEMBRANE GLYCOPROTEIN 5"/>
    <property type="match status" value="1"/>
</dbReference>
<evidence type="ECO:0000256" key="3">
    <source>
        <dbReference type="ARBA" id="ARBA00022729"/>
    </source>
</evidence>
<gene>
    <name evidence="11" type="ORF">GCK32_003101</name>
</gene>
<evidence type="ECO:0000313" key="11">
    <source>
        <dbReference type="EMBL" id="KAK5981265.1"/>
    </source>
</evidence>
<keyword evidence="2 7" id="KW-0812">Transmembrane</keyword>
<dbReference type="GO" id="GO:0005886">
    <property type="term" value="C:plasma membrane"/>
    <property type="evidence" value="ECO:0007669"/>
    <property type="project" value="TreeGrafter"/>
</dbReference>
<protein>
    <submittedName>
        <fullName evidence="11">LAMP family protein lmp-1</fullName>
    </submittedName>
</protein>
<dbReference type="Gene3D" id="2.40.160.110">
    <property type="match status" value="1"/>
</dbReference>
<keyword evidence="3 9" id="KW-0732">Signal</keyword>
<evidence type="ECO:0000256" key="7">
    <source>
        <dbReference type="PROSITE-ProRule" id="PRU00740"/>
    </source>
</evidence>
<keyword evidence="5 7" id="KW-0472">Membrane</keyword>
<evidence type="ECO:0000256" key="6">
    <source>
        <dbReference type="ARBA" id="ARBA00023180"/>
    </source>
</evidence>
<sequence>MFYLLAFLGLVAISFADSQHWTVTNSASNKTCIVLDSDSVSVTVKFTENGTTYPYTVPVNSTFSVKGDCVDTYGNQTAQTLVVSFFPMGNNTPALSAQPWDLTLVFGHSNKTTFELLDYTLVTAPVAGMNGSSIYKFTKSASHIDLQGHEKNAFKCSTSDLSLSNDSMIEMKNVRVIAFALLDTPELPKEQAFEQCLLDSRTSDIVPIVVGACLAGLVVIVLVAYLIGRARAKRQGPFHVAFGIICCKVERTGKFRGFKEKLVVLLCARCSYLFDQ</sequence>
<comment type="caution">
    <text evidence="7">Lacks conserved residue(s) required for the propagation of feature annotation.</text>
</comment>
<evidence type="ECO:0000259" key="10">
    <source>
        <dbReference type="Pfam" id="PF21222"/>
    </source>
</evidence>
<dbReference type="AlphaFoldDB" id="A0AAN8G184"/>